<name>A0A1W1V203_PEPAS</name>
<dbReference type="AlphaFoldDB" id="A0A1W1V203"/>
<protein>
    <submittedName>
        <fullName evidence="2">ATP-dependent DNA helicase RecG</fullName>
    </submittedName>
</protein>
<dbReference type="PANTHER" id="PTHR30595:SF6">
    <property type="entry name" value="SCHLAFEN ALBA-2 DOMAIN-CONTAINING PROTEIN"/>
    <property type="match status" value="1"/>
</dbReference>
<reference evidence="3" key="1">
    <citation type="submission" date="2017-04" db="EMBL/GenBank/DDBJ databases">
        <authorList>
            <person name="Varghese N."/>
            <person name="Submissions S."/>
        </authorList>
    </citation>
    <scope>NUCLEOTIDE SEQUENCE [LARGE SCALE GENOMIC DNA]</scope>
    <source>
        <strain evidence="3">DSM 20463</strain>
    </source>
</reference>
<dbReference type="Gene3D" id="3.30.950.30">
    <property type="entry name" value="Schlafen, AAA domain"/>
    <property type="match status" value="1"/>
</dbReference>
<gene>
    <name evidence="2" type="ORF">SAMN00017477_1137</name>
</gene>
<dbReference type="InterPro" id="IPR038475">
    <property type="entry name" value="RecG_C_sf"/>
</dbReference>
<dbReference type="RefSeq" id="WP_084231065.1">
    <property type="nucleotide sequence ID" value="NZ_FWWR01000009.1"/>
</dbReference>
<feature type="domain" description="Schlafen AlbA-2" evidence="1">
    <location>
        <begin position="14"/>
        <end position="120"/>
    </location>
</feature>
<evidence type="ECO:0000313" key="2">
    <source>
        <dbReference type="EMBL" id="SMB87407.1"/>
    </source>
</evidence>
<dbReference type="OrthoDB" id="9807907at2"/>
<dbReference type="InterPro" id="IPR007421">
    <property type="entry name" value="Schlafen_AlbA_2_dom"/>
</dbReference>
<dbReference type="InterPro" id="IPR038461">
    <property type="entry name" value="Schlafen_AlbA_2_dom_sf"/>
</dbReference>
<dbReference type="PANTHER" id="PTHR30595">
    <property type="entry name" value="GLPR-RELATED TRANSCRIPTIONAL REPRESSOR"/>
    <property type="match status" value="1"/>
</dbReference>
<accession>A0A1W1V203</accession>
<keyword evidence="2" id="KW-0547">Nucleotide-binding</keyword>
<keyword evidence="3" id="KW-1185">Reference proteome</keyword>
<dbReference type="GO" id="GO:0004386">
    <property type="term" value="F:helicase activity"/>
    <property type="evidence" value="ECO:0007669"/>
    <property type="project" value="UniProtKB-KW"/>
</dbReference>
<evidence type="ECO:0000313" key="3">
    <source>
        <dbReference type="Proteomes" id="UP000192368"/>
    </source>
</evidence>
<keyword evidence="2" id="KW-0378">Hydrolase</keyword>
<dbReference type="Proteomes" id="UP000192368">
    <property type="component" value="Unassembled WGS sequence"/>
</dbReference>
<proteinExistence type="predicted"/>
<dbReference type="Gene3D" id="3.30.565.60">
    <property type="match status" value="1"/>
</dbReference>
<organism evidence="2 3">
    <name type="scientific">Peptoniphilus asaccharolyticus DSM 20463</name>
    <dbReference type="NCBI Taxonomy" id="573058"/>
    <lineage>
        <taxon>Bacteria</taxon>
        <taxon>Bacillati</taxon>
        <taxon>Bacillota</taxon>
        <taxon>Tissierellia</taxon>
        <taxon>Tissierellales</taxon>
        <taxon>Peptoniphilaceae</taxon>
        <taxon>Peptoniphilus</taxon>
    </lineage>
</organism>
<sequence>MTIDEIKKLIQNGEKIDVEFKESRNALTKDVFDTVCSFNNRNGGHILLGVNDKRDIVGVSEDKVDKVIKEFTTSINNSQKMYPPLYLLPEVFEIDSKKVIYIRVPEGYQVCRHNGRIWDRSYEGDINITDHAELVYKLYARKQGSYFVNKVYPNLDIDFLDASVIAKAKRMAVARNKNHVWENMSDEELLRSANLILTDPETKLEGITLAAILLFGKDNSIMSVLPQHKTDAIFRVENKDRYDDRDVVITNLIDSYDRLIAFGQKHLNDLFVLDGIVNVNARDRILREIVSNTLAHRDYSSGFPAKMIIDDEKITIENSNLAHGMGALDLQKFEPFPKNPAISKVFREIGLADELGSGMRNTYKYTRLYSGVDPLFEEGDIFRTIIPLKKIATQKVGGSGVAQDVAHSVAQDVAHSVAQDVAHSVAQDVAHSVAQDVAHDKIALAEFIKEKIRGNNKITRKAIADEAGVSVKTIERTIKEMDNLQYVGSGSNGHWELNE</sequence>
<dbReference type="STRING" id="573058.SAMN00017477_1137"/>
<dbReference type="EMBL" id="FWWR01000009">
    <property type="protein sequence ID" value="SMB87407.1"/>
    <property type="molecule type" value="Genomic_DNA"/>
</dbReference>
<evidence type="ECO:0000259" key="1">
    <source>
        <dbReference type="Pfam" id="PF04326"/>
    </source>
</evidence>
<keyword evidence="2" id="KW-0347">Helicase</keyword>
<keyword evidence="2" id="KW-0067">ATP-binding</keyword>
<dbReference type="Pfam" id="PF04326">
    <property type="entry name" value="SLFN_AlbA_2"/>
    <property type="match status" value="1"/>
</dbReference>